<dbReference type="InterPro" id="IPR058163">
    <property type="entry name" value="LysR-type_TF_proteobact-type"/>
</dbReference>
<dbReference type="InterPro" id="IPR036390">
    <property type="entry name" value="WH_DNA-bd_sf"/>
</dbReference>
<keyword evidence="7" id="KW-1185">Reference proteome</keyword>
<evidence type="ECO:0000313" key="7">
    <source>
        <dbReference type="Proteomes" id="UP000243719"/>
    </source>
</evidence>
<dbReference type="InterPro" id="IPR036388">
    <property type="entry name" value="WH-like_DNA-bd_sf"/>
</dbReference>
<dbReference type="Pfam" id="PF00126">
    <property type="entry name" value="HTH_1"/>
    <property type="match status" value="1"/>
</dbReference>
<gene>
    <name evidence="6" type="ORF">SAMN05216551_1029</name>
</gene>
<dbReference type="RefSeq" id="WP_091904580.1">
    <property type="nucleotide sequence ID" value="NZ_FNLO01000002.1"/>
</dbReference>
<dbReference type="GO" id="GO:0043565">
    <property type="term" value="F:sequence-specific DNA binding"/>
    <property type="evidence" value="ECO:0007669"/>
    <property type="project" value="TreeGrafter"/>
</dbReference>
<dbReference type="PROSITE" id="PS50931">
    <property type="entry name" value="HTH_LYSR"/>
    <property type="match status" value="1"/>
</dbReference>
<dbReference type="Pfam" id="PF03466">
    <property type="entry name" value="LysR_substrate"/>
    <property type="match status" value="1"/>
</dbReference>
<evidence type="ECO:0000256" key="1">
    <source>
        <dbReference type="ARBA" id="ARBA00009437"/>
    </source>
</evidence>
<keyword evidence="3" id="KW-0238">DNA-binding</keyword>
<dbReference type="SUPFAM" id="SSF46785">
    <property type="entry name" value="Winged helix' DNA-binding domain"/>
    <property type="match status" value="1"/>
</dbReference>
<dbReference type="EMBL" id="FNLO01000002">
    <property type="protein sequence ID" value="SDV46816.1"/>
    <property type="molecule type" value="Genomic_DNA"/>
</dbReference>
<feature type="domain" description="HTH lysR-type" evidence="5">
    <location>
        <begin position="5"/>
        <end position="62"/>
    </location>
</feature>
<protein>
    <submittedName>
        <fullName evidence="6">LysR family transcriptional regulator, glycine cleavage system transcriptional activator</fullName>
    </submittedName>
</protein>
<dbReference type="STRING" id="1770053.SAMN05216551_1029"/>
<dbReference type="Gene3D" id="1.10.10.10">
    <property type="entry name" value="Winged helix-like DNA-binding domain superfamily/Winged helix DNA-binding domain"/>
    <property type="match status" value="1"/>
</dbReference>
<proteinExistence type="inferred from homology"/>
<dbReference type="OrthoDB" id="5526340at2"/>
<organism evidence="6 7">
    <name type="scientific">Chitinasiproducens palmae</name>
    <dbReference type="NCBI Taxonomy" id="1770053"/>
    <lineage>
        <taxon>Bacteria</taxon>
        <taxon>Pseudomonadati</taxon>
        <taxon>Pseudomonadota</taxon>
        <taxon>Betaproteobacteria</taxon>
        <taxon>Burkholderiales</taxon>
        <taxon>Burkholderiaceae</taxon>
        <taxon>Chitinasiproducens</taxon>
    </lineage>
</organism>
<dbReference type="PANTHER" id="PTHR30537:SF74">
    <property type="entry name" value="HTH-TYPE TRANSCRIPTIONAL REGULATOR TRPI"/>
    <property type="match status" value="1"/>
</dbReference>
<evidence type="ECO:0000259" key="5">
    <source>
        <dbReference type="PROSITE" id="PS50931"/>
    </source>
</evidence>
<evidence type="ECO:0000256" key="2">
    <source>
        <dbReference type="ARBA" id="ARBA00023015"/>
    </source>
</evidence>
<dbReference type="InterPro" id="IPR005119">
    <property type="entry name" value="LysR_subst-bd"/>
</dbReference>
<dbReference type="Proteomes" id="UP000243719">
    <property type="component" value="Unassembled WGS sequence"/>
</dbReference>
<keyword evidence="4" id="KW-0804">Transcription</keyword>
<evidence type="ECO:0000256" key="3">
    <source>
        <dbReference type="ARBA" id="ARBA00023125"/>
    </source>
</evidence>
<dbReference type="GO" id="GO:0006351">
    <property type="term" value="P:DNA-templated transcription"/>
    <property type="evidence" value="ECO:0007669"/>
    <property type="project" value="TreeGrafter"/>
</dbReference>
<dbReference type="PRINTS" id="PR00039">
    <property type="entry name" value="HTHLYSR"/>
</dbReference>
<reference evidence="7" key="1">
    <citation type="submission" date="2016-09" db="EMBL/GenBank/DDBJ databases">
        <authorList>
            <person name="Varghese N."/>
            <person name="Submissions S."/>
        </authorList>
    </citation>
    <scope>NUCLEOTIDE SEQUENCE [LARGE SCALE GENOMIC DNA]</scope>
    <source>
        <strain evidence="7">JS23</strain>
    </source>
</reference>
<name>A0A1H2PK46_9BURK</name>
<sequence length="306" mass="32987">MTRLPPLTALRAFEAAARTNSFTLAAEALCVTTGAVSRQVRLLEAHLGVQLFARSHRRVVLTAAGQRYAAAVRQTFDALAEAGEALGSGGAGALVRLDCVPTLSMHWLTPRLAALLEDRGDIRIDTSTGLGPVDPAAPFDIAIRRDPRHFVGLTASVLMTEWSTPLCSPAFAKTHGLTTPETVARAPTIHIRAREDLWPTWTRRYGLAATAAARRLTLDHTFAALQAAEDGLGTVVMPVLFAHKQLASGRLIAPLPQTLADSGEYFVVTRTDDEGAAVADVKAWLLEQGRQSRNRWLPESCRVQSA</sequence>
<evidence type="ECO:0000313" key="6">
    <source>
        <dbReference type="EMBL" id="SDV46816.1"/>
    </source>
</evidence>
<dbReference type="SUPFAM" id="SSF53850">
    <property type="entry name" value="Periplasmic binding protein-like II"/>
    <property type="match status" value="1"/>
</dbReference>
<dbReference type="GO" id="GO:0003700">
    <property type="term" value="F:DNA-binding transcription factor activity"/>
    <property type="evidence" value="ECO:0007669"/>
    <property type="project" value="InterPro"/>
</dbReference>
<dbReference type="FunFam" id="1.10.10.10:FF:000038">
    <property type="entry name" value="Glycine cleavage system transcriptional activator"/>
    <property type="match status" value="1"/>
</dbReference>
<dbReference type="InterPro" id="IPR000847">
    <property type="entry name" value="LysR_HTH_N"/>
</dbReference>
<accession>A0A1H2PK46</accession>
<keyword evidence="2" id="KW-0805">Transcription regulation</keyword>
<evidence type="ECO:0000256" key="4">
    <source>
        <dbReference type="ARBA" id="ARBA00023163"/>
    </source>
</evidence>
<comment type="similarity">
    <text evidence="1">Belongs to the LysR transcriptional regulatory family.</text>
</comment>
<dbReference type="PANTHER" id="PTHR30537">
    <property type="entry name" value="HTH-TYPE TRANSCRIPTIONAL REGULATOR"/>
    <property type="match status" value="1"/>
</dbReference>
<dbReference type="AlphaFoldDB" id="A0A1H2PK46"/>
<dbReference type="Gene3D" id="3.40.190.10">
    <property type="entry name" value="Periplasmic binding protein-like II"/>
    <property type="match status" value="2"/>
</dbReference>